<evidence type="ECO:0000313" key="3">
    <source>
        <dbReference type="Proteomes" id="UP001548832"/>
    </source>
</evidence>
<dbReference type="Pfam" id="PF00990">
    <property type="entry name" value="GGDEF"/>
    <property type="match status" value="1"/>
</dbReference>
<keyword evidence="3" id="KW-1185">Reference proteome</keyword>
<evidence type="ECO:0000313" key="2">
    <source>
        <dbReference type="EMBL" id="MET2831313.1"/>
    </source>
</evidence>
<protein>
    <submittedName>
        <fullName evidence="2">GGDEF domain-containing protein</fullName>
        <ecNumber evidence="2">2.7.7.65</ecNumber>
    </submittedName>
</protein>
<dbReference type="InterPro" id="IPR000160">
    <property type="entry name" value="GGDEF_dom"/>
</dbReference>
<dbReference type="InterPro" id="IPR052155">
    <property type="entry name" value="Biofilm_reg_signaling"/>
</dbReference>
<dbReference type="InterPro" id="IPR029787">
    <property type="entry name" value="Nucleotide_cyclase"/>
</dbReference>
<keyword evidence="2" id="KW-0808">Transferase</keyword>
<accession>A0ABV2DPD5</accession>
<name>A0ABV2DPD5_9HYPH</name>
<evidence type="ECO:0000259" key="1">
    <source>
        <dbReference type="PROSITE" id="PS50887"/>
    </source>
</evidence>
<proteinExistence type="predicted"/>
<dbReference type="CDD" id="cd01949">
    <property type="entry name" value="GGDEF"/>
    <property type="match status" value="1"/>
</dbReference>
<dbReference type="RefSeq" id="WP_354463412.1">
    <property type="nucleotide sequence ID" value="NZ_JBEWSZ010000003.1"/>
</dbReference>
<dbReference type="PROSITE" id="PS50887">
    <property type="entry name" value="GGDEF"/>
    <property type="match status" value="1"/>
</dbReference>
<dbReference type="PANTHER" id="PTHR44757:SF2">
    <property type="entry name" value="BIOFILM ARCHITECTURE MAINTENANCE PROTEIN MBAA"/>
    <property type="match status" value="1"/>
</dbReference>
<dbReference type="Gene3D" id="3.30.70.270">
    <property type="match status" value="1"/>
</dbReference>
<dbReference type="EC" id="2.7.7.65" evidence="2"/>
<dbReference type="Proteomes" id="UP001548832">
    <property type="component" value="Unassembled WGS sequence"/>
</dbReference>
<comment type="caution">
    <text evidence="2">The sequence shown here is derived from an EMBL/GenBank/DDBJ whole genome shotgun (WGS) entry which is preliminary data.</text>
</comment>
<dbReference type="GO" id="GO:0052621">
    <property type="term" value="F:diguanylate cyclase activity"/>
    <property type="evidence" value="ECO:0007669"/>
    <property type="project" value="UniProtKB-EC"/>
</dbReference>
<reference evidence="2 3" key="1">
    <citation type="submission" date="2024-06" db="EMBL/GenBank/DDBJ databases">
        <authorList>
            <person name="Kim D.-U."/>
        </authorList>
    </citation>
    <scope>NUCLEOTIDE SEQUENCE [LARGE SCALE GENOMIC DNA]</scope>
    <source>
        <strain evidence="2 3">KACC15460</strain>
    </source>
</reference>
<dbReference type="SUPFAM" id="SSF55073">
    <property type="entry name" value="Nucleotide cyclase"/>
    <property type="match status" value="1"/>
</dbReference>
<dbReference type="SMART" id="SM00267">
    <property type="entry name" value="GGDEF"/>
    <property type="match status" value="1"/>
</dbReference>
<sequence length="177" mass="19461">MLAKGNFEGYVLAFAVLLFLGGLVRASFVGQARFRAASRLRHEAERLAAEMEASSGRDHLTALLNRCGLEHAIARFETADGPFVAMLIDLDGFKSVNDTYGHRTGDELLVRIARRIEEEAPEGSTLARIGGDEFVLFFPSPGDSLSASDLAWPQRRHVALVARFIVRDEGGTCVRER</sequence>
<dbReference type="PANTHER" id="PTHR44757">
    <property type="entry name" value="DIGUANYLATE CYCLASE DGCP"/>
    <property type="match status" value="1"/>
</dbReference>
<organism evidence="2 3">
    <name type="scientific">Mesorhizobium shangrilense</name>
    <dbReference type="NCBI Taxonomy" id="460060"/>
    <lineage>
        <taxon>Bacteria</taxon>
        <taxon>Pseudomonadati</taxon>
        <taxon>Pseudomonadota</taxon>
        <taxon>Alphaproteobacteria</taxon>
        <taxon>Hyphomicrobiales</taxon>
        <taxon>Phyllobacteriaceae</taxon>
        <taxon>Mesorhizobium</taxon>
    </lineage>
</organism>
<dbReference type="EMBL" id="JBEWSZ010000003">
    <property type="protein sequence ID" value="MET2831313.1"/>
    <property type="molecule type" value="Genomic_DNA"/>
</dbReference>
<keyword evidence="2" id="KW-0548">Nucleotidyltransferase</keyword>
<dbReference type="InterPro" id="IPR043128">
    <property type="entry name" value="Rev_trsase/Diguanyl_cyclase"/>
</dbReference>
<gene>
    <name evidence="2" type="ORF">ABVQ20_30635</name>
</gene>
<feature type="domain" description="GGDEF" evidence="1">
    <location>
        <begin position="81"/>
        <end position="177"/>
    </location>
</feature>
<dbReference type="NCBIfam" id="TIGR00254">
    <property type="entry name" value="GGDEF"/>
    <property type="match status" value="1"/>
</dbReference>